<evidence type="ECO:0000313" key="2">
    <source>
        <dbReference type="Proteomes" id="UP001500839"/>
    </source>
</evidence>
<reference evidence="2" key="1">
    <citation type="journal article" date="2019" name="Int. J. Syst. Evol. Microbiol.">
        <title>The Global Catalogue of Microorganisms (GCM) 10K type strain sequencing project: providing services to taxonomists for standard genome sequencing and annotation.</title>
        <authorList>
            <consortium name="The Broad Institute Genomics Platform"/>
            <consortium name="The Broad Institute Genome Sequencing Center for Infectious Disease"/>
            <person name="Wu L."/>
            <person name="Ma J."/>
        </authorList>
    </citation>
    <scope>NUCLEOTIDE SEQUENCE [LARGE SCALE GENOMIC DNA]</scope>
    <source>
        <strain evidence="2">JCM 18542</strain>
    </source>
</reference>
<accession>A0ABP9CWW0</accession>
<proteinExistence type="predicted"/>
<protein>
    <submittedName>
        <fullName evidence="1">Uncharacterized protein</fullName>
    </submittedName>
</protein>
<sequence length="338" mass="35953">MESRTLGTATDDQIRAALGAMSAVVAPDAAPPRRGAQLIAATPQGVFGRTLRLDGPIPVVPPDLLPRVLGTAPTLRARTGELVAIAALADAMIEPDRLDLVLDYAAALGIEAAWVGQVADLAAGRYDRALADMVRRNTATFPGLGDPHGDPDLFPYTGRTDADKRVAAAFAGLEAYPHGSFGHAFWVHFRRHGFRFPGQEGAFHDVFAVPHDGLHVLSGYDTSMQGELLVSTFTGGMHGRDALAAHLLPVILQWHVGVEVNGIGAQHGALDPRKFLVAWQRGRAQSVDVLDPRWRFFTVAPRPLAELREAYGIPALADADRASGPEVNVTAEADPAAA</sequence>
<keyword evidence="2" id="KW-1185">Reference proteome</keyword>
<comment type="caution">
    <text evidence="1">The sequence shown here is derived from an EMBL/GenBank/DDBJ whole genome shotgun (WGS) entry which is preliminary data.</text>
</comment>
<dbReference type="RefSeq" id="WP_200175750.1">
    <property type="nucleotide sequence ID" value="NZ_BAABKQ010000001.1"/>
</dbReference>
<dbReference type="Proteomes" id="UP001500839">
    <property type="component" value="Unassembled WGS sequence"/>
</dbReference>
<dbReference type="EMBL" id="BAABKQ010000001">
    <property type="protein sequence ID" value="GAA4820416.1"/>
    <property type="molecule type" value="Genomic_DNA"/>
</dbReference>
<name>A0ABP9CWW0_9ACTN</name>
<organism evidence="1 2">
    <name type="scientific">Tomitella cavernea</name>
    <dbReference type="NCBI Taxonomy" id="1387982"/>
    <lineage>
        <taxon>Bacteria</taxon>
        <taxon>Bacillati</taxon>
        <taxon>Actinomycetota</taxon>
        <taxon>Actinomycetes</taxon>
        <taxon>Mycobacteriales</taxon>
        <taxon>Tomitella</taxon>
    </lineage>
</organism>
<evidence type="ECO:0000313" key="1">
    <source>
        <dbReference type="EMBL" id="GAA4820416.1"/>
    </source>
</evidence>
<gene>
    <name evidence="1" type="ORF">GCM10023353_30380</name>
</gene>